<dbReference type="SUPFAM" id="SSF54995">
    <property type="entry name" value="Ribosomal protein S6"/>
    <property type="match status" value="1"/>
</dbReference>
<dbReference type="InterPro" id="IPR000529">
    <property type="entry name" value="Ribosomal_bS6"/>
</dbReference>
<dbReference type="InterPro" id="IPR014717">
    <property type="entry name" value="Transl_elong_EF1B/ribsomal_bS6"/>
</dbReference>
<evidence type="ECO:0000256" key="1">
    <source>
        <dbReference type="ARBA" id="ARBA00009512"/>
    </source>
</evidence>
<sequence length="151" mass="17517">MPVYELFMILRQMSRPEVVSGVKRAAEIILDRGGVIRSINNMGTMDLPYKISSQGIVHRIGTYFTVEFSVPPTQLEDIDEEYSRDVDIIRRGIFKVEDELTVPKERQCTLHEELLPPAYRKDVQEMIAIANKKKKPKFKYNSGLDYYPFSK</sequence>
<organism evidence="4 5">
    <name type="scientific">Phlebotomus papatasi</name>
    <name type="common">Sandfly</name>
    <dbReference type="NCBI Taxonomy" id="29031"/>
    <lineage>
        <taxon>Eukaryota</taxon>
        <taxon>Metazoa</taxon>
        <taxon>Ecdysozoa</taxon>
        <taxon>Arthropoda</taxon>
        <taxon>Hexapoda</taxon>
        <taxon>Insecta</taxon>
        <taxon>Pterygota</taxon>
        <taxon>Neoptera</taxon>
        <taxon>Endopterygota</taxon>
        <taxon>Diptera</taxon>
        <taxon>Nematocera</taxon>
        <taxon>Psychodoidea</taxon>
        <taxon>Psychodidae</taxon>
        <taxon>Phlebotomus</taxon>
        <taxon>Phlebotomus</taxon>
    </lineage>
</organism>
<dbReference type="KEGG" id="ppap:129799173"/>
<keyword evidence="5" id="KW-1185">Reference proteome</keyword>
<protein>
    <recommendedName>
        <fullName evidence="2">Small ribosomal subunit protein bS6m</fullName>
    </recommendedName>
    <alternativeName>
        <fullName evidence="3">28S ribosomal protein S6, mitochondrial</fullName>
    </alternativeName>
</protein>
<dbReference type="FunFam" id="3.30.70.60:FF:000014">
    <property type="entry name" value="28S ribosomal protein S6, mitochondrial"/>
    <property type="match status" value="1"/>
</dbReference>
<dbReference type="GO" id="GO:0003735">
    <property type="term" value="F:structural constituent of ribosome"/>
    <property type="evidence" value="ECO:0007669"/>
    <property type="project" value="InterPro"/>
</dbReference>
<dbReference type="AlphaFoldDB" id="A0A1B0F010"/>
<dbReference type="GO" id="GO:0006412">
    <property type="term" value="P:translation"/>
    <property type="evidence" value="ECO:0007669"/>
    <property type="project" value="InterPro"/>
</dbReference>
<reference evidence="4" key="1">
    <citation type="submission" date="2022-08" db="UniProtKB">
        <authorList>
            <consortium name="EnsemblMetazoa"/>
        </authorList>
    </citation>
    <scope>IDENTIFICATION</scope>
    <source>
        <strain evidence="4">Israel</strain>
    </source>
</reference>
<dbReference type="OrthoDB" id="268530at2759"/>
<dbReference type="PANTHER" id="PTHR21011:SF1">
    <property type="entry name" value="SMALL RIBOSOMAL SUBUNIT PROTEIN BS6M"/>
    <property type="match status" value="1"/>
</dbReference>
<dbReference type="GO" id="GO:0070181">
    <property type="term" value="F:small ribosomal subunit rRNA binding"/>
    <property type="evidence" value="ECO:0007669"/>
    <property type="project" value="TreeGrafter"/>
</dbReference>
<dbReference type="GO" id="GO:0005763">
    <property type="term" value="C:mitochondrial small ribosomal subunit"/>
    <property type="evidence" value="ECO:0007669"/>
    <property type="project" value="TreeGrafter"/>
</dbReference>
<dbReference type="CDD" id="cd15465">
    <property type="entry name" value="bS6_mito"/>
    <property type="match status" value="1"/>
</dbReference>
<dbReference type="InterPro" id="IPR035980">
    <property type="entry name" value="Ribosomal_bS6_sf"/>
</dbReference>
<accession>A0A1B0F010</accession>
<evidence type="ECO:0000313" key="4">
    <source>
        <dbReference type="EnsemblMetazoa" id="PPAI009069-PA"/>
    </source>
</evidence>
<dbReference type="RefSeq" id="XP_055698826.1">
    <property type="nucleotide sequence ID" value="XM_055842851.1"/>
</dbReference>
<dbReference type="VEuPathDB" id="VectorBase:PPAI009069"/>
<evidence type="ECO:0000256" key="2">
    <source>
        <dbReference type="ARBA" id="ARBA00035170"/>
    </source>
</evidence>
<dbReference type="GeneID" id="129799173"/>
<dbReference type="EnsemblMetazoa" id="PPAI009069-RA">
    <property type="protein sequence ID" value="PPAI009069-PA"/>
    <property type="gene ID" value="PPAI009069"/>
</dbReference>
<dbReference type="VEuPathDB" id="VectorBase:PPAPM1_003963"/>
<evidence type="ECO:0000313" key="5">
    <source>
        <dbReference type="Proteomes" id="UP000092462"/>
    </source>
</evidence>
<dbReference type="Pfam" id="PF01250">
    <property type="entry name" value="Ribosomal_S6"/>
    <property type="match status" value="1"/>
</dbReference>
<dbReference type="EMBL" id="AJVK01036080">
    <property type="status" value="NOT_ANNOTATED_CDS"/>
    <property type="molecule type" value="Genomic_DNA"/>
</dbReference>
<proteinExistence type="inferred from homology"/>
<dbReference type="PANTHER" id="PTHR21011">
    <property type="entry name" value="MITOCHONDRIAL 28S RIBOSOMAL PROTEIN S6"/>
    <property type="match status" value="1"/>
</dbReference>
<comment type="similarity">
    <text evidence="1">Belongs to the bacterial ribosomal protein bS6 family.</text>
</comment>
<name>A0A1B0F010_PHLPP</name>
<dbReference type="Proteomes" id="UP000092462">
    <property type="component" value="Unassembled WGS sequence"/>
</dbReference>
<dbReference type="Gene3D" id="3.30.70.60">
    <property type="match status" value="1"/>
</dbReference>
<dbReference type="CTD" id="64968"/>
<evidence type="ECO:0000256" key="3">
    <source>
        <dbReference type="ARBA" id="ARBA00035365"/>
    </source>
</evidence>